<feature type="transmembrane region" description="Helical" evidence="1">
    <location>
        <begin position="6"/>
        <end position="25"/>
    </location>
</feature>
<feature type="transmembrane region" description="Helical" evidence="1">
    <location>
        <begin position="189"/>
        <end position="211"/>
    </location>
</feature>
<dbReference type="GeneID" id="57146100"/>
<organism evidence="2 3">
    <name type="scientific">Microbacterium testaceum</name>
    <name type="common">Aureobacterium testaceum</name>
    <name type="synonym">Brevibacterium testaceum</name>
    <dbReference type="NCBI Taxonomy" id="2033"/>
    <lineage>
        <taxon>Bacteria</taxon>
        <taxon>Bacillati</taxon>
        <taxon>Actinomycetota</taxon>
        <taxon>Actinomycetes</taxon>
        <taxon>Micrococcales</taxon>
        <taxon>Microbacteriaceae</taxon>
        <taxon>Microbacterium</taxon>
    </lineage>
</organism>
<dbReference type="AlphaFoldDB" id="A0A4Y3QNI0"/>
<sequence length="304" mass="31841">MLLLSVGIVIVSVAVAIVVAAYSFARPLPLDPRAAALRIAAAAAALSVGSAVMRLIGDRDVNVVSVTFPADTTFVVSIGLMCVAMTMVRQRLARFAAGATLLAGLTVATSSVLLPPDAARIVLLCTLALACGACATLALHNTVLPRPPRIVIAVATAFYALHCATRALAFLTNGSDAVFGAAPFGVSSLAAALLANALVAAAIVMLFLPVARETTAVSRAWTTLTIADWRLVVDAYGILRARELVSELQIAVRDRDPDARNARHGISTTLSSPMQVLTTYLPYEYGWQPHEIALIAELTEQRAA</sequence>
<proteinExistence type="predicted"/>
<keyword evidence="1" id="KW-1133">Transmembrane helix</keyword>
<accession>A0A4Y3QNI0</accession>
<dbReference type="EMBL" id="BJML01000006">
    <property type="protein sequence ID" value="GEB46058.1"/>
    <property type="molecule type" value="Genomic_DNA"/>
</dbReference>
<dbReference type="RefSeq" id="WP_170210674.1">
    <property type="nucleotide sequence ID" value="NZ_BJML01000006.1"/>
</dbReference>
<feature type="transmembrane region" description="Helical" evidence="1">
    <location>
        <begin position="37"/>
        <end position="56"/>
    </location>
</feature>
<keyword evidence="1" id="KW-0472">Membrane</keyword>
<evidence type="ECO:0000256" key="1">
    <source>
        <dbReference type="SAM" id="Phobius"/>
    </source>
</evidence>
<feature type="transmembrane region" description="Helical" evidence="1">
    <location>
        <begin position="151"/>
        <end position="169"/>
    </location>
</feature>
<comment type="caution">
    <text evidence="2">The sequence shown here is derived from an EMBL/GenBank/DDBJ whole genome shotgun (WGS) entry which is preliminary data.</text>
</comment>
<evidence type="ECO:0000313" key="2">
    <source>
        <dbReference type="EMBL" id="GEB46058.1"/>
    </source>
</evidence>
<feature type="transmembrane region" description="Helical" evidence="1">
    <location>
        <begin position="95"/>
        <end position="115"/>
    </location>
</feature>
<evidence type="ECO:0000313" key="3">
    <source>
        <dbReference type="Proteomes" id="UP000319525"/>
    </source>
</evidence>
<name>A0A4Y3QNI0_MICTE</name>
<dbReference type="Proteomes" id="UP000319525">
    <property type="component" value="Unassembled WGS sequence"/>
</dbReference>
<gene>
    <name evidence="2" type="ORF">MTE01_20030</name>
</gene>
<protein>
    <submittedName>
        <fullName evidence="2">Uncharacterized protein</fullName>
    </submittedName>
</protein>
<feature type="transmembrane region" description="Helical" evidence="1">
    <location>
        <begin position="121"/>
        <end position="139"/>
    </location>
</feature>
<reference evidence="2 3" key="1">
    <citation type="submission" date="2019-06" db="EMBL/GenBank/DDBJ databases">
        <title>Whole genome shotgun sequence of Microbacterium testaceum NBRC 12675.</title>
        <authorList>
            <person name="Hosoyama A."/>
            <person name="Uohara A."/>
            <person name="Ohji S."/>
            <person name="Ichikawa N."/>
        </authorList>
    </citation>
    <scope>NUCLEOTIDE SEQUENCE [LARGE SCALE GENOMIC DNA]</scope>
    <source>
        <strain evidence="2 3">NBRC 12675</strain>
    </source>
</reference>
<keyword evidence="1" id="KW-0812">Transmembrane</keyword>